<evidence type="ECO:0000256" key="2">
    <source>
        <dbReference type="ARBA" id="ARBA00022679"/>
    </source>
</evidence>
<evidence type="ECO:0000259" key="12">
    <source>
        <dbReference type="Pfam" id="PF01753"/>
    </source>
</evidence>
<protein>
    <recommendedName>
        <fullName evidence="8">Protein-lysine N-methyltransferase SMYD4</fullName>
    </recommendedName>
    <alternativeName>
        <fullName evidence="9">SET and MYND domain-containing protein 4</fullName>
    </alternativeName>
</protein>
<dbReference type="SUPFAM" id="SSF144232">
    <property type="entry name" value="HIT/MYND zinc finger-like"/>
    <property type="match status" value="1"/>
</dbReference>
<organism evidence="13 14">
    <name type="scientific">Polistes dominula</name>
    <name type="common">European paper wasp</name>
    <name type="synonym">Vespa dominula</name>
    <dbReference type="NCBI Taxonomy" id="743375"/>
    <lineage>
        <taxon>Eukaryota</taxon>
        <taxon>Metazoa</taxon>
        <taxon>Ecdysozoa</taxon>
        <taxon>Arthropoda</taxon>
        <taxon>Hexapoda</taxon>
        <taxon>Insecta</taxon>
        <taxon>Pterygota</taxon>
        <taxon>Neoptera</taxon>
        <taxon>Endopterygota</taxon>
        <taxon>Hymenoptera</taxon>
        <taxon>Apocrita</taxon>
        <taxon>Aculeata</taxon>
        <taxon>Vespoidea</taxon>
        <taxon>Vespidae</taxon>
        <taxon>Polistinae</taxon>
        <taxon>Polistini</taxon>
        <taxon>Polistes</taxon>
    </lineage>
</organism>
<evidence type="ECO:0000256" key="6">
    <source>
        <dbReference type="ARBA" id="ARBA00022833"/>
    </source>
</evidence>
<dbReference type="Gene3D" id="2.170.270.10">
    <property type="entry name" value="SET domain"/>
    <property type="match status" value="2"/>
</dbReference>
<evidence type="ECO:0000256" key="8">
    <source>
        <dbReference type="ARBA" id="ARBA00093635"/>
    </source>
</evidence>
<feature type="region of interest" description="Disordered" evidence="10">
    <location>
        <begin position="722"/>
        <end position="786"/>
    </location>
</feature>
<reference evidence="14" key="1">
    <citation type="submission" date="2025-08" db="UniProtKB">
        <authorList>
            <consortium name="RefSeq"/>
        </authorList>
    </citation>
    <scope>IDENTIFICATION</scope>
    <source>
        <tissue evidence="14">Whole body</tissue>
    </source>
</reference>
<dbReference type="SUPFAM" id="SSF82199">
    <property type="entry name" value="SET domain"/>
    <property type="match status" value="1"/>
</dbReference>
<keyword evidence="4" id="KW-0479">Metal-binding</keyword>
<keyword evidence="2" id="KW-0808">Transferase</keyword>
<accession>A0ABM1ILT7</accession>
<sequence length="786" mass="90969">MEDLFTGDIERDAAAMRKISNRETSISETSGFLKNFFRLSLGHVGDEWIENDFKNIDNDYDRVLAVYTHPKFKKYLHEVLCCVTPFSRNRNVVLAKMKRVEASKLLRAHEYEDALRLANAAILLSPGTSDMEAIDYGSSLLLSYLKRAEVFICMSDYERAYEDLCLADEIKDARLKMDNVIELRKNFVKKRMEKTDVKIPAPFNEFELYPVIATRRELPEIIGERHPVMVNASAKLDVRYTEQAGNEIYAKERIRTGEVLVVEEPLVWYLLNNFHGDHCTHCLDRLFAPLGCPNCFDIAFCSRKCRDIALSTYHKYECRLQNLMDGSGMSTACYLAFRGVAKEGLDNCLKIYDALNKTDDKTDDKKDGGEKKLSKSAKRRLRKKMASSNMASNLSENLASMSLKESEKEPEKKIDTTLYELFNHSSQRETTDLFFRTLVAAFLLRCLQKVNFFKTTSGDDDVPNDEELKVASLILNTMQSIPFNCHMVYETKFTGNEFLPRRHIVTTAVAIYPTARLFNHECAPAVARYNIQKGVIIRAARPFQPGESIPDSYGPCFERDPYTQRQVTLLGRYWFKCKCKPCEEMWPLGKYMNNSLTKIRCKTWGCYKTHFMDKIQEKLMFCNMCRKKVDMYDVLTTLHLIEDSFNEALNLSETNEIIRAIGILLKNIEEFYEIAIQPHYLTIKAQIVLCKLYGFFGNNYKFPQPKPIKEKKDSYPVPEAILELEKAEEMEREMEEGKKQTEEEGQKQTEEEGQKQTEEEGKKKKRKGKKKVQIQEEGEKQSEKED</sequence>
<dbReference type="GeneID" id="107068866"/>
<dbReference type="CDD" id="cd10536">
    <property type="entry name" value="SET_SMYD4"/>
    <property type="match status" value="1"/>
</dbReference>
<feature type="domain" description="SET" evidence="11">
    <location>
        <begin position="426"/>
        <end position="554"/>
    </location>
</feature>
<feature type="compositionally biased region" description="Basic residues" evidence="10">
    <location>
        <begin position="763"/>
        <end position="772"/>
    </location>
</feature>
<dbReference type="PANTHER" id="PTHR46165">
    <property type="entry name" value="SET AND MYND DOMAIN-CONTAINING PROTEIN 4"/>
    <property type="match status" value="1"/>
</dbReference>
<keyword evidence="1" id="KW-0489">Methyltransferase</keyword>
<evidence type="ECO:0000256" key="10">
    <source>
        <dbReference type="SAM" id="MobiDB-lite"/>
    </source>
</evidence>
<evidence type="ECO:0000259" key="11">
    <source>
        <dbReference type="Pfam" id="PF00856"/>
    </source>
</evidence>
<evidence type="ECO:0000256" key="4">
    <source>
        <dbReference type="ARBA" id="ARBA00022723"/>
    </source>
</evidence>
<dbReference type="InterPro" id="IPR044421">
    <property type="entry name" value="SMYD4_SET"/>
</dbReference>
<feature type="compositionally biased region" description="Basic and acidic residues" evidence="10">
    <location>
        <begin position="723"/>
        <end position="762"/>
    </location>
</feature>
<keyword evidence="5" id="KW-0863">Zinc-finger</keyword>
<feature type="domain" description="MYND-type" evidence="12">
    <location>
        <begin position="279"/>
        <end position="318"/>
    </location>
</feature>
<comment type="function">
    <text evidence="7">Protein-lysine N-methyltransferase. Monomethylates PRMT5, modulating its transcriptional activity. May also act as a histone methyltransferase. Plays a critical role in cardiac development. Acts as a key epigenetic regulator of gene expression during cardiac development via its dual activities as a methyltransferase and negative regulator of HDAC1.</text>
</comment>
<dbReference type="InterPro" id="IPR001214">
    <property type="entry name" value="SET_dom"/>
</dbReference>
<evidence type="ECO:0000256" key="3">
    <source>
        <dbReference type="ARBA" id="ARBA00022691"/>
    </source>
</evidence>
<evidence type="ECO:0000313" key="14">
    <source>
        <dbReference type="RefSeq" id="XP_015181174.1"/>
    </source>
</evidence>
<dbReference type="Proteomes" id="UP000694924">
    <property type="component" value="Unplaced"/>
</dbReference>
<dbReference type="Pfam" id="PF01753">
    <property type="entry name" value="zf-MYND"/>
    <property type="match status" value="1"/>
</dbReference>
<evidence type="ECO:0000256" key="7">
    <source>
        <dbReference type="ARBA" id="ARBA00093423"/>
    </source>
</evidence>
<evidence type="ECO:0000256" key="9">
    <source>
        <dbReference type="ARBA" id="ARBA00093680"/>
    </source>
</evidence>
<keyword evidence="3" id="KW-0949">S-adenosyl-L-methionine</keyword>
<evidence type="ECO:0000256" key="5">
    <source>
        <dbReference type="ARBA" id="ARBA00022771"/>
    </source>
</evidence>
<dbReference type="InterPro" id="IPR002893">
    <property type="entry name" value="Znf_MYND"/>
</dbReference>
<evidence type="ECO:0000313" key="13">
    <source>
        <dbReference type="Proteomes" id="UP000694924"/>
    </source>
</evidence>
<dbReference type="Gene3D" id="6.10.140.2220">
    <property type="match status" value="1"/>
</dbReference>
<dbReference type="InterPro" id="IPR046341">
    <property type="entry name" value="SET_dom_sf"/>
</dbReference>
<dbReference type="InterPro" id="IPR052097">
    <property type="entry name" value="SET-MYND_domain_protein"/>
</dbReference>
<dbReference type="Gene3D" id="1.10.220.160">
    <property type="match status" value="1"/>
</dbReference>
<name>A0ABM1ILT7_POLDO</name>
<feature type="compositionally biased region" description="Basic and acidic residues" evidence="10">
    <location>
        <begin position="773"/>
        <end position="786"/>
    </location>
</feature>
<dbReference type="Pfam" id="PF00856">
    <property type="entry name" value="SET"/>
    <property type="match status" value="1"/>
</dbReference>
<dbReference type="RefSeq" id="XP_015181174.1">
    <property type="nucleotide sequence ID" value="XM_015325688.1"/>
</dbReference>
<keyword evidence="6" id="KW-0862">Zinc</keyword>
<gene>
    <name evidence="14" type="primary">LOC107068866</name>
</gene>
<evidence type="ECO:0000256" key="1">
    <source>
        <dbReference type="ARBA" id="ARBA00022603"/>
    </source>
</evidence>
<keyword evidence="13" id="KW-1185">Reference proteome</keyword>
<proteinExistence type="predicted"/>
<dbReference type="PANTHER" id="PTHR46165:SF5">
    <property type="entry name" value="RE32936P"/>
    <property type="match status" value="1"/>
</dbReference>